<dbReference type="RefSeq" id="WP_053201552.1">
    <property type="nucleotide sequence ID" value="NZ_CP011409.1"/>
</dbReference>
<keyword evidence="1" id="KW-1133">Transmembrane helix</keyword>
<accession>A0ABM5V6U8</accession>
<keyword evidence="3" id="KW-1185">Reference proteome</keyword>
<sequence length="172" mass="19357">MQATPTLRPWYTHRWPWLLMLGPALVIAAGSFTIWLAVTREDAMVVGDYYKEGRAINQDLRRDRAATSLGVALHLGYDAASGKLLGNVQTHAGPLQGKLQLHLAHPTRPEKDLRLPLETDAHGDFSVGLPMLELARWQVLLENEARDWRVAGVWHWPQQRMLDLIADQPADS</sequence>
<organism evidence="2 3">
    <name type="scientific">Herbaspirillum hiltneri N3</name>
    <dbReference type="NCBI Taxonomy" id="1262470"/>
    <lineage>
        <taxon>Bacteria</taxon>
        <taxon>Pseudomonadati</taxon>
        <taxon>Pseudomonadota</taxon>
        <taxon>Betaproteobacteria</taxon>
        <taxon>Burkholderiales</taxon>
        <taxon>Oxalobacteraceae</taxon>
        <taxon>Herbaspirillum</taxon>
    </lineage>
</organism>
<keyword evidence="1" id="KW-0472">Membrane</keyword>
<feature type="transmembrane region" description="Helical" evidence="1">
    <location>
        <begin position="15"/>
        <end position="38"/>
    </location>
</feature>
<evidence type="ECO:0000313" key="3">
    <source>
        <dbReference type="Proteomes" id="UP000063429"/>
    </source>
</evidence>
<dbReference type="EMBL" id="CP011409">
    <property type="protein sequence ID" value="AKZ65341.1"/>
    <property type="molecule type" value="Genomic_DNA"/>
</dbReference>
<reference evidence="3" key="1">
    <citation type="journal article" date="2015" name="Genome Announc.">
        <title>Complete Genome Sequence of Herbaspirillum hiltneri N3 (DSM 17495), Isolated from Surface-Sterilized Wheat Roots.</title>
        <authorList>
            <person name="Guizelini D."/>
            <person name="Saizaki P.M."/>
            <person name="Coimbra N.A."/>
            <person name="Weiss V.A."/>
            <person name="Faoro H."/>
            <person name="Sfeir M.Z."/>
            <person name="Baura V.A."/>
            <person name="Monteiro R.A."/>
            <person name="Chubatsu L.S."/>
            <person name="Souza E.M."/>
            <person name="Cruz L.M."/>
            <person name="Pedrosa F.O."/>
            <person name="Raittz R.T."/>
            <person name="Marchaukoski J.N."/>
            <person name="Steffens M.B."/>
        </authorList>
    </citation>
    <scope>NUCLEOTIDE SEQUENCE [LARGE SCALE GENOMIC DNA]</scope>
    <source>
        <strain evidence="3">N3</strain>
    </source>
</reference>
<dbReference type="Proteomes" id="UP000063429">
    <property type="component" value="Chromosome"/>
</dbReference>
<proteinExistence type="predicted"/>
<evidence type="ECO:0000313" key="2">
    <source>
        <dbReference type="EMBL" id="AKZ65341.1"/>
    </source>
</evidence>
<name>A0ABM5V6U8_9BURK</name>
<evidence type="ECO:0000256" key="1">
    <source>
        <dbReference type="SAM" id="Phobius"/>
    </source>
</evidence>
<dbReference type="InterPro" id="IPR008620">
    <property type="entry name" value="FixH"/>
</dbReference>
<gene>
    <name evidence="2" type="ORF">F506_12755</name>
</gene>
<protein>
    <submittedName>
        <fullName evidence="2">Cytochrome oxidase assembly protein</fullName>
    </submittedName>
</protein>
<dbReference type="Pfam" id="PF05751">
    <property type="entry name" value="FixH"/>
    <property type="match status" value="1"/>
</dbReference>
<keyword evidence="1" id="KW-0812">Transmembrane</keyword>